<dbReference type="InterPro" id="IPR000034">
    <property type="entry name" value="Laminin_IV"/>
</dbReference>
<dbReference type="FunFam" id="2.10.25.10:FF:000094">
    <property type="entry name" value="Laminin subunit alpha-2"/>
    <property type="match status" value="1"/>
</dbReference>
<dbReference type="eggNOG" id="KOG1836">
    <property type="taxonomic scope" value="Eukaryota"/>
</dbReference>
<reference evidence="13" key="3">
    <citation type="submission" date="2015-06" db="UniProtKB">
        <authorList>
            <consortium name="EnsemblMetazoa"/>
        </authorList>
    </citation>
    <scope>IDENTIFICATION</scope>
</reference>
<keyword evidence="3" id="KW-0732">Signal</keyword>
<feature type="domain" description="Laminin IV type A" evidence="11">
    <location>
        <begin position="257"/>
        <end position="428"/>
    </location>
</feature>
<dbReference type="Gene3D" id="2.10.25.10">
    <property type="entry name" value="Laminin"/>
    <property type="match status" value="9"/>
</dbReference>
<keyword evidence="14" id="KW-1185">Reference proteome</keyword>
<dbReference type="SMART" id="SM00181">
    <property type="entry name" value="EGF"/>
    <property type="match status" value="7"/>
</dbReference>
<feature type="coiled-coil region" evidence="9">
    <location>
        <begin position="874"/>
        <end position="901"/>
    </location>
</feature>
<dbReference type="HOGENOM" id="CLU_002471_1_0_1"/>
<dbReference type="PRINTS" id="PR00011">
    <property type="entry name" value="EGFLAMININ"/>
</dbReference>
<dbReference type="SUPFAM" id="SSF57196">
    <property type="entry name" value="EGF/Laminin"/>
    <property type="match status" value="9"/>
</dbReference>
<evidence type="ECO:0000313" key="14">
    <source>
        <dbReference type="Proteomes" id="UP000015101"/>
    </source>
</evidence>
<evidence type="ECO:0000256" key="5">
    <source>
        <dbReference type="ARBA" id="ARBA00023157"/>
    </source>
</evidence>
<evidence type="ECO:0000256" key="2">
    <source>
        <dbReference type="ARBA" id="ARBA00022525"/>
    </source>
</evidence>
<keyword evidence="2" id="KW-0964">Secreted</keyword>
<evidence type="ECO:0000256" key="6">
    <source>
        <dbReference type="ARBA" id="ARBA00023180"/>
    </source>
</evidence>
<evidence type="ECO:0000313" key="13">
    <source>
        <dbReference type="EnsemblMetazoa" id="HelroP193581"/>
    </source>
</evidence>
<feature type="domain" description="Laminin EGF-like" evidence="10">
    <location>
        <begin position="620"/>
        <end position="671"/>
    </location>
</feature>
<name>T1FV52_HELRO</name>
<dbReference type="GO" id="GO:0048513">
    <property type="term" value="P:animal organ development"/>
    <property type="evidence" value="ECO:0007669"/>
    <property type="project" value="UniProtKB-ARBA"/>
</dbReference>
<dbReference type="CTD" id="20212698"/>
<keyword evidence="5 8" id="KW-1015">Disulfide bond</keyword>
<evidence type="ECO:0000256" key="4">
    <source>
        <dbReference type="ARBA" id="ARBA00022737"/>
    </source>
</evidence>
<dbReference type="GeneID" id="20212698"/>
<dbReference type="FunFam" id="2.10.25.10:FF:000728">
    <property type="entry name" value="Laminin subunit gamma 1"/>
    <property type="match status" value="2"/>
</dbReference>
<feature type="disulfide bond" evidence="8">
    <location>
        <begin position="138"/>
        <end position="147"/>
    </location>
</feature>
<dbReference type="SMART" id="SM00281">
    <property type="entry name" value="LamB"/>
    <property type="match status" value="1"/>
</dbReference>
<dbReference type="InterPro" id="IPR050440">
    <property type="entry name" value="Laminin/Netrin_ECM"/>
</dbReference>
<keyword evidence="4" id="KW-0677">Repeat</keyword>
<dbReference type="Pfam" id="PF00053">
    <property type="entry name" value="EGF_laminin"/>
    <property type="match status" value="8"/>
</dbReference>
<dbReference type="PROSITE" id="PS50027">
    <property type="entry name" value="EGF_LAM_2"/>
    <property type="match status" value="5"/>
</dbReference>
<dbReference type="OMA" id="QGCTACF"/>
<dbReference type="PROSITE" id="PS01248">
    <property type="entry name" value="EGF_LAM_1"/>
    <property type="match status" value="3"/>
</dbReference>
<dbReference type="FunFam" id="2.10.25.10:FF:000174">
    <property type="entry name" value="Laminin subunit gamma-1"/>
    <property type="match status" value="1"/>
</dbReference>
<dbReference type="EMBL" id="KB097528">
    <property type="protein sequence ID" value="ESN95416.1"/>
    <property type="molecule type" value="Genomic_DNA"/>
</dbReference>
<dbReference type="Pfam" id="PF24973">
    <property type="entry name" value="EGF_LMN_ATRN"/>
    <property type="match status" value="3"/>
</dbReference>
<evidence type="ECO:0000256" key="8">
    <source>
        <dbReference type="PROSITE-ProRule" id="PRU00460"/>
    </source>
</evidence>
<dbReference type="GO" id="GO:0005576">
    <property type="term" value="C:extracellular region"/>
    <property type="evidence" value="ECO:0007669"/>
    <property type="project" value="UniProtKB-SubCell"/>
</dbReference>
<feature type="domain" description="Laminin EGF-like" evidence="10">
    <location>
        <begin position="672"/>
        <end position="719"/>
    </location>
</feature>
<feature type="disulfide bond" evidence="8">
    <location>
        <begin position="720"/>
        <end position="732"/>
    </location>
</feature>
<dbReference type="Proteomes" id="UP000015101">
    <property type="component" value="Unassembled WGS sequence"/>
</dbReference>
<reference evidence="12 14" key="2">
    <citation type="journal article" date="2013" name="Nature">
        <title>Insights into bilaterian evolution from three spiralian genomes.</title>
        <authorList>
            <person name="Simakov O."/>
            <person name="Marletaz F."/>
            <person name="Cho S.J."/>
            <person name="Edsinger-Gonzales E."/>
            <person name="Havlak P."/>
            <person name="Hellsten U."/>
            <person name="Kuo D.H."/>
            <person name="Larsson T."/>
            <person name="Lv J."/>
            <person name="Arendt D."/>
            <person name="Savage R."/>
            <person name="Osoegawa K."/>
            <person name="de Jong P."/>
            <person name="Grimwood J."/>
            <person name="Chapman J.A."/>
            <person name="Shapiro H."/>
            <person name="Aerts A."/>
            <person name="Otillar R.P."/>
            <person name="Terry A.Y."/>
            <person name="Boore J.L."/>
            <person name="Grigoriev I.V."/>
            <person name="Lindberg D.R."/>
            <person name="Seaver E.C."/>
            <person name="Weisblat D.A."/>
            <person name="Putnam N.H."/>
            <person name="Rokhsar D.S."/>
        </authorList>
    </citation>
    <scope>NUCLEOTIDE SEQUENCE</scope>
</reference>
<dbReference type="InterPro" id="IPR000742">
    <property type="entry name" value="EGF"/>
</dbReference>
<dbReference type="KEGG" id="hro:HELRODRAFT_193581"/>
<evidence type="ECO:0000256" key="7">
    <source>
        <dbReference type="ARBA" id="ARBA00023292"/>
    </source>
</evidence>
<feature type="disulfide bond" evidence="8">
    <location>
        <begin position="722"/>
        <end position="739"/>
    </location>
</feature>
<evidence type="ECO:0000313" key="12">
    <source>
        <dbReference type="EMBL" id="ESN95416.1"/>
    </source>
</evidence>
<reference evidence="14" key="1">
    <citation type="submission" date="2012-12" db="EMBL/GenBank/DDBJ databases">
        <authorList>
            <person name="Hellsten U."/>
            <person name="Grimwood J."/>
            <person name="Chapman J.A."/>
            <person name="Shapiro H."/>
            <person name="Aerts A."/>
            <person name="Otillar R.P."/>
            <person name="Terry A.Y."/>
            <person name="Boore J.L."/>
            <person name="Simakov O."/>
            <person name="Marletaz F."/>
            <person name="Cho S.-J."/>
            <person name="Edsinger-Gonzales E."/>
            <person name="Havlak P."/>
            <person name="Kuo D.-H."/>
            <person name="Larsson T."/>
            <person name="Lv J."/>
            <person name="Arendt D."/>
            <person name="Savage R."/>
            <person name="Osoegawa K."/>
            <person name="de Jong P."/>
            <person name="Lindberg D.R."/>
            <person name="Seaver E.C."/>
            <person name="Weisblat D.A."/>
            <person name="Putnam N.H."/>
            <person name="Grigoriev I.V."/>
            <person name="Rokhsar D.S."/>
        </authorList>
    </citation>
    <scope>NUCLEOTIDE SEQUENCE</scope>
</reference>
<evidence type="ECO:0000259" key="11">
    <source>
        <dbReference type="PROSITE" id="PS51115"/>
    </source>
</evidence>
<evidence type="ECO:0000256" key="1">
    <source>
        <dbReference type="ARBA" id="ARBA00004613"/>
    </source>
</evidence>
<keyword evidence="7 8" id="KW-0424">Laminin EGF-like domain</keyword>
<dbReference type="OrthoDB" id="430826at2759"/>
<feature type="domain" description="Laminin EGF-like" evidence="10">
    <location>
        <begin position="720"/>
        <end position="764"/>
    </location>
</feature>
<feature type="domain" description="Laminin EGF-like" evidence="10">
    <location>
        <begin position="118"/>
        <end position="164"/>
    </location>
</feature>
<sequence length="1372" mass="155487">MAVAKELNNGRCKCNGHASKCVDNACICEHNTTGESCEACQPFFVDRPWKRATRNDAFECRACNCNGHSEQCIFDNELYQRTGSGGRCLNCKNHSSGPHCEQCNVGFYKAANNVCRPCACNSTGSRSEHCSERGVCQCKYGVTGDKCDKCLPNYFLFGPDGCKTCECLAAGCQNNQPVCLKGSGVCQCKENVEGDNCDVLEGWRVEWGLWLCCKPGFFGMNLDNPLGCLPCYCYGHSSRCTLSLGYFMQYIHSDFQNGAQGWRGMSGSDVEVPLQFDQHRRAVRLSSSRHDAQVYFVAPDRYIGNQKNSYDLYLTFELQTNNDRSLTSPTDIIIEGVNGHKMYTSLTSQNNLVPRTANQNYKFRLNEYPTYEWSPKMSTREFVDILSDIKSIKIRGTYSPNGEGFLSSFKLESSAASYGHRPATNVERCECPVGYVGQFCESCAPGYRKEFGGSSPKERCIECRCNGHSDSCDSASGRCICQHNTVGNQCEMCAPGFYGNALRGTPHDCKLCPCLDNGECMEKGGEVVCTKCQTGYAGKTCGECDDGYYGDPTGVRGRKSPCMPCQCNENVDPNSIGNCDRWTGECLKCIYNTAGPHCEHCLPNYHGDALAYPKGQCKSCHCHLPGTASQHGDPCDLYSGQCACLPNVIGLKCDRCVDGFWNINSGRGCERCRCDYTGSFNSSCDHHSGQCHCKPGVTGRNCDKCDINYYKFSQTGCTPCHCNREGSQHEQCDPVTGRCICRPNIEGRACDRCSENRYLDERGSLLYINKKKVHENLFPECSECYTLIQRSANEIRVKVNDLRILIQKILSGAEIGDDAEIRNRIYFLNQSISTLWLQAKNIKGGTGGNENEIYELTRRIESIQQIINEIVYRMGLARNNNERARDEIATANNILDIIKNSFSDLDYKINEGKRLLILLYEKMRNYGYGSDQLTRMAKEARNFADRHSEESHQIQLIIEQALQTSEEALATANSILPGQDGAEHNIYFIKKRIAKLNEEMTKTSSVTTSCWEDSLRLLNEITILVRDIQSIQVDGSNVQHLKQEVDRIRQKTEHKKLEWESLKRENHEFVRNIESVLHEAFMLVNMLISEKQFIDETLGDADALHDRALRASESSHELYEKIKRTLEILLRYDEEMRIKEARAQEALKKKPKIESTIYGAEKNIYEAQMKISNAEINADTANNDADTIIRIIEESFKRLDEIEREAMKSNETSEHIRETTVKSTSNIEALKKQIDEMHKKTIEWEGELKQESDATDLTFFDVDQLTQRVKDMDSKLDTFINQYASLEDLDLVMINKAYELVSRLDEKFTSFDWYNRFNHIRNIDSRLEVWLTHYELILQQLKLDMDNARHISLAIPSMCFKITELEISEWNR</sequence>
<feature type="disulfide bond" evidence="8">
    <location>
        <begin position="693"/>
        <end position="702"/>
    </location>
</feature>
<comment type="caution">
    <text evidence="8">Lacks conserved residue(s) required for the propagation of feature annotation.</text>
</comment>
<feature type="disulfide bond" evidence="8">
    <location>
        <begin position="644"/>
        <end position="653"/>
    </location>
</feature>
<dbReference type="FunFam" id="2.10.25.10:FF:000166">
    <property type="entry name" value="laminin subunit gamma-1"/>
    <property type="match status" value="1"/>
</dbReference>
<dbReference type="FunFam" id="2.10.25.10:FF:000758">
    <property type="entry name" value="Laminin subunit gamma 1"/>
    <property type="match status" value="1"/>
</dbReference>
<dbReference type="PROSITE" id="PS51115">
    <property type="entry name" value="LAMININ_IVA"/>
    <property type="match status" value="1"/>
</dbReference>
<keyword evidence="9" id="KW-0175">Coiled coil</keyword>
<proteinExistence type="predicted"/>
<dbReference type="SUPFAM" id="SSF57997">
    <property type="entry name" value="Tropomyosin"/>
    <property type="match status" value="1"/>
</dbReference>
<dbReference type="STRING" id="6412.T1FV52"/>
<feature type="disulfide bond" evidence="8">
    <location>
        <begin position="741"/>
        <end position="750"/>
    </location>
</feature>
<comment type="subcellular location">
    <subcellularLocation>
        <location evidence="1">Secreted</location>
    </subcellularLocation>
</comment>
<dbReference type="CDD" id="cd00055">
    <property type="entry name" value="EGF_Lam"/>
    <property type="match status" value="9"/>
</dbReference>
<evidence type="ECO:0000259" key="10">
    <source>
        <dbReference type="PROSITE" id="PS50027"/>
    </source>
</evidence>
<feature type="disulfide bond" evidence="8">
    <location>
        <begin position="118"/>
        <end position="130"/>
    </location>
</feature>
<feature type="domain" description="Laminin EGF-like" evidence="10">
    <location>
        <begin position="463"/>
        <end position="511"/>
    </location>
</feature>
<feature type="coiled-coil region" evidence="9">
    <location>
        <begin position="1192"/>
        <end position="1282"/>
    </location>
</feature>
<feature type="disulfide bond" evidence="8">
    <location>
        <begin position="674"/>
        <end position="691"/>
    </location>
</feature>
<dbReference type="PANTHER" id="PTHR10574:SF435">
    <property type="entry name" value="LAMININ SUBUNIT GAMMA-1"/>
    <property type="match status" value="1"/>
</dbReference>
<dbReference type="SMART" id="SM00180">
    <property type="entry name" value="EGF_Lam"/>
    <property type="match status" value="10"/>
</dbReference>
<gene>
    <name evidence="13" type="primary">20212698</name>
    <name evidence="12" type="ORF">HELRODRAFT_193581</name>
</gene>
<feature type="disulfide bond" evidence="8">
    <location>
        <begin position="481"/>
        <end position="490"/>
    </location>
</feature>
<dbReference type="FunFam" id="2.10.25.10:FF:000224">
    <property type="entry name" value="Usherin"/>
    <property type="match status" value="1"/>
</dbReference>
<dbReference type="EnsemblMetazoa" id="HelroT193581">
    <property type="protein sequence ID" value="HelroP193581"/>
    <property type="gene ID" value="HelroG193581"/>
</dbReference>
<organism evidence="13 14">
    <name type="scientific">Helobdella robusta</name>
    <name type="common">Californian leech</name>
    <dbReference type="NCBI Taxonomy" id="6412"/>
    <lineage>
        <taxon>Eukaryota</taxon>
        <taxon>Metazoa</taxon>
        <taxon>Spiralia</taxon>
        <taxon>Lophotrochozoa</taxon>
        <taxon>Annelida</taxon>
        <taxon>Clitellata</taxon>
        <taxon>Hirudinea</taxon>
        <taxon>Rhynchobdellida</taxon>
        <taxon>Glossiphoniidae</taxon>
        <taxon>Helobdella</taxon>
    </lineage>
</organism>
<evidence type="ECO:0000256" key="3">
    <source>
        <dbReference type="ARBA" id="ARBA00022729"/>
    </source>
</evidence>
<dbReference type="EMBL" id="AMQM01006874">
    <property type="status" value="NOT_ANNOTATED_CDS"/>
    <property type="molecule type" value="Genomic_DNA"/>
</dbReference>
<dbReference type="InParanoid" id="T1FV52"/>
<keyword evidence="6" id="KW-0325">Glycoprotein</keyword>
<dbReference type="InterPro" id="IPR056863">
    <property type="entry name" value="LMN_ATRN_NET-like_EGF"/>
</dbReference>
<evidence type="ECO:0000256" key="9">
    <source>
        <dbReference type="SAM" id="Coils"/>
    </source>
</evidence>
<accession>T1FV52</accession>
<feature type="disulfide bond" evidence="8">
    <location>
        <begin position="672"/>
        <end position="684"/>
    </location>
</feature>
<dbReference type="RefSeq" id="XP_009026569.1">
    <property type="nucleotide sequence ID" value="XM_009028321.1"/>
</dbReference>
<dbReference type="Pfam" id="PF00052">
    <property type="entry name" value="Laminin_B"/>
    <property type="match status" value="1"/>
</dbReference>
<dbReference type="InterPro" id="IPR002049">
    <property type="entry name" value="LE_dom"/>
</dbReference>
<protein>
    <submittedName>
        <fullName evidence="12 13">Uncharacterized protein</fullName>
    </submittedName>
</protein>
<dbReference type="PANTHER" id="PTHR10574">
    <property type="entry name" value="NETRIN/LAMININ-RELATED"/>
    <property type="match status" value="1"/>
</dbReference>